<accession>A0A2I8F479</accession>
<evidence type="ECO:0000259" key="1">
    <source>
        <dbReference type="SMART" id="SM00953"/>
    </source>
</evidence>
<dbReference type="KEGG" id="pter:C2L65_43610"/>
<name>A0A2I8F479_9BURK</name>
<dbReference type="OrthoDB" id="9789501at2"/>
<evidence type="ECO:0000313" key="2">
    <source>
        <dbReference type="EMBL" id="AUT66539.1"/>
    </source>
</evidence>
<dbReference type="AlphaFoldDB" id="A0A2I8F479"/>
<reference evidence="2 3" key="1">
    <citation type="submission" date="2018-01" db="EMBL/GenBank/DDBJ databases">
        <title>Species boundaries and ecological features among Paraburkholderia terrae DSMZ17804T, P. hospita DSMZ17164T and P. caribensis DSMZ13236T.</title>
        <authorList>
            <person name="Pratama A.A."/>
        </authorList>
    </citation>
    <scope>NUCLEOTIDE SEQUENCE [LARGE SCALE GENOMIC DNA]</scope>
    <source>
        <strain evidence="2 3">DSM 17804</strain>
    </source>
</reference>
<dbReference type="Proteomes" id="UP000243502">
    <property type="component" value="Chromosome 4"/>
</dbReference>
<dbReference type="RefSeq" id="WP_042305802.1">
    <property type="nucleotide sequence ID" value="NZ_CP026114.1"/>
</dbReference>
<protein>
    <submittedName>
        <fullName evidence="2">RES domain-containing protein</fullName>
    </submittedName>
</protein>
<organism evidence="2 3">
    <name type="scientific">Paraburkholderia terrae</name>
    <dbReference type="NCBI Taxonomy" id="311230"/>
    <lineage>
        <taxon>Bacteria</taxon>
        <taxon>Pseudomonadati</taxon>
        <taxon>Pseudomonadota</taxon>
        <taxon>Betaproteobacteria</taxon>
        <taxon>Burkholderiales</taxon>
        <taxon>Burkholderiaceae</taxon>
        <taxon>Paraburkholderia</taxon>
    </lineage>
</organism>
<gene>
    <name evidence="2" type="ORF">C2L65_43610</name>
</gene>
<evidence type="ECO:0000313" key="3">
    <source>
        <dbReference type="Proteomes" id="UP000243502"/>
    </source>
</evidence>
<feature type="domain" description="RES" evidence="1">
    <location>
        <begin position="19"/>
        <end position="147"/>
    </location>
</feature>
<sequence length="158" mass="17135">MTVAVWRIATEAPNYPADDLSGAGAKVTGGRWNRRGTPVLYCASTIALACLETVVHIRAAGLPLNRYLVRLDVPDNVWQAATVFTNISAPIGWDAIPPGMTSLDTGEKWIYNAATALLLVPSVIVPEETNVLINPAHPDAAGIRAQKVRRWTYDQRMG</sequence>
<proteinExistence type="predicted"/>
<dbReference type="Pfam" id="PF08808">
    <property type="entry name" value="RES"/>
    <property type="match status" value="1"/>
</dbReference>
<dbReference type="SMART" id="SM00953">
    <property type="entry name" value="RES"/>
    <property type="match status" value="1"/>
</dbReference>
<dbReference type="EMBL" id="CP026114">
    <property type="protein sequence ID" value="AUT66539.1"/>
    <property type="molecule type" value="Genomic_DNA"/>
</dbReference>
<dbReference type="InterPro" id="IPR014914">
    <property type="entry name" value="RES_dom"/>
</dbReference>